<evidence type="ECO:0000256" key="2">
    <source>
        <dbReference type="ARBA" id="ARBA00022747"/>
    </source>
</evidence>
<keyword evidence="3" id="KW-0238">DNA-binding</keyword>
<evidence type="ECO:0000313" key="6">
    <source>
        <dbReference type="Proteomes" id="UP000001887"/>
    </source>
</evidence>
<dbReference type="GO" id="GO:0003677">
    <property type="term" value="F:DNA binding"/>
    <property type="evidence" value="ECO:0007669"/>
    <property type="project" value="UniProtKB-KW"/>
</dbReference>
<dbReference type="CDD" id="cd17282">
    <property type="entry name" value="RMtype1_S_Eco16444ORF1681_TRD1-CR1_like"/>
    <property type="match status" value="1"/>
</dbReference>
<name>D2R601_PIRSD</name>
<dbReference type="GO" id="GO:0009307">
    <property type="term" value="P:DNA restriction-modification system"/>
    <property type="evidence" value="ECO:0007669"/>
    <property type="project" value="UniProtKB-KW"/>
</dbReference>
<dbReference type="OrthoDB" id="9811611at2"/>
<dbReference type="Proteomes" id="UP000001887">
    <property type="component" value="Chromosome"/>
</dbReference>
<dbReference type="InterPro" id="IPR000055">
    <property type="entry name" value="Restrct_endonuc_typeI_TRD"/>
</dbReference>
<evidence type="ECO:0000256" key="1">
    <source>
        <dbReference type="ARBA" id="ARBA00010923"/>
    </source>
</evidence>
<dbReference type="AlphaFoldDB" id="D2R601"/>
<dbReference type="Gene3D" id="3.90.220.20">
    <property type="entry name" value="DNA methylase specificity domains"/>
    <property type="match status" value="2"/>
</dbReference>
<accession>D2R601</accession>
<dbReference type="Pfam" id="PF01420">
    <property type="entry name" value="Methylase_S"/>
    <property type="match status" value="2"/>
</dbReference>
<keyword evidence="2" id="KW-0680">Restriction system</keyword>
<dbReference type="HOGENOM" id="CLU_021095_12_0_0"/>
<reference evidence="5 6" key="1">
    <citation type="journal article" date="2009" name="Stand. Genomic Sci.">
        <title>Complete genome sequence of Pirellula staleyi type strain (ATCC 27377).</title>
        <authorList>
            <person name="Clum A."/>
            <person name="Tindall B.J."/>
            <person name="Sikorski J."/>
            <person name="Ivanova N."/>
            <person name="Mavrommatis K."/>
            <person name="Lucas S."/>
            <person name="Glavina del Rio T."/>
            <person name="Nolan M."/>
            <person name="Chen F."/>
            <person name="Tice H."/>
            <person name="Pitluck S."/>
            <person name="Cheng J.F."/>
            <person name="Chertkov O."/>
            <person name="Brettin T."/>
            <person name="Han C."/>
            <person name="Detter J.C."/>
            <person name="Kuske C."/>
            <person name="Bruce D."/>
            <person name="Goodwin L."/>
            <person name="Ovchinikova G."/>
            <person name="Pati A."/>
            <person name="Mikhailova N."/>
            <person name="Chen A."/>
            <person name="Palaniappan K."/>
            <person name="Land M."/>
            <person name="Hauser L."/>
            <person name="Chang Y.J."/>
            <person name="Jeffries C.D."/>
            <person name="Chain P."/>
            <person name="Rohde M."/>
            <person name="Goker M."/>
            <person name="Bristow J."/>
            <person name="Eisen J.A."/>
            <person name="Markowitz V."/>
            <person name="Hugenholtz P."/>
            <person name="Kyrpides N.C."/>
            <person name="Klenk H.P."/>
            <person name="Lapidus A."/>
        </authorList>
    </citation>
    <scope>NUCLEOTIDE SEQUENCE [LARGE SCALE GENOMIC DNA]</scope>
    <source>
        <strain evidence="6">ATCC 27377 / DSM 6068 / ICPB 4128</strain>
    </source>
</reference>
<evidence type="ECO:0000256" key="3">
    <source>
        <dbReference type="ARBA" id="ARBA00023125"/>
    </source>
</evidence>
<dbReference type="REBASE" id="23316">
    <property type="entry name" value="S.PstDORF4442P"/>
</dbReference>
<feature type="domain" description="Type I restriction modification DNA specificity" evidence="4">
    <location>
        <begin position="215"/>
        <end position="360"/>
    </location>
</feature>
<dbReference type="eggNOG" id="COG0732">
    <property type="taxonomic scope" value="Bacteria"/>
</dbReference>
<dbReference type="InterPro" id="IPR052021">
    <property type="entry name" value="Type-I_RS_S_subunit"/>
</dbReference>
<dbReference type="EMBL" id="CP001848">
    <property type="protein sequence ID" value="ADB19086.1"/>
    <property type="molecule type" value="Genomic_DNA"/>
</dbReference>
<dbReference type="KEGG" id="psl:Psta_4441"/>
<comment type="similarity">
    <text evidence="1">Belongs to the type-I restriction system S methylase family.</text>
</comment>
<evidence type="ECO:0000259" key="4">
    <source>
        <dbReference type="Pfam" id="PF01420"/>
    </source>
</evidence>
<sequence>MKWRRIKVGDLLARKTGTVNPDKSPSERFSLYSIPAFDNGAPEELLGSEIGSSKQILQPGDVLLSKIVPHIRRCWVVGKTLSTHRMIGSGEWIVFRTHRVDAGYLSKVLVGDEFHKAFLQTVAGVGGSLKRARPAAVAEIEIPVPPLDEQRRIAAVLDKADALRRQRQESLQLTEKLLQSVFLSMFGDPVGNPKNLPTDDLENLAKLERGKFTPRPRNDPSYYSGDFPFIQTGDITRSKGRITGWTQTLNEKGIRVSREFQPGTVVIAIVGATLGETAIVETPVYCPDSIIGVTPYPTKATSEFLEFLLRLWKPRLKELAPDAARANLNLERLRPLPALAPELDLQQEFSRIARDLRQLTLDKTENGKLLDKLFSSLQQRAFRGELDLSRLQLGPAAESPIVSPAPQPTVAEGRYTRPGSFIAPADIEKQLLAMEKKLEGEQAEPLPWSEDFFKYRTLSQILQPPFSFAKIWSIVEQDFAEPDYETVKNKVFEYVAAGVLKQEFSEEQREIVLRPGT</sequence>
<evidence type="ECO:0000313" key="5">
    <source>
        <dbReference type="EMBL" id="ADB19086.1"/>
    </source>
</evidence>
<keyword evidence="6" id="KW-1185">Reference proteome</keyword>
<dbReference type="STRING" id="530564.Psta_4441"/>
<gene>
    <name evidence="5" type="ordered locus">Psta_4441</name>
</gene>
<feature type="domain" description="Type I restriction modification DNA specificity" evidence="4">
    <location>
        <begin position="124"/>
        <end position="171"/>
    </location>
</feature>
<dbReference type="PANTHER" id="PTHR30408:SF12">
    <property type="entry name" value="TYPE I RESTRICTION ENZYME MJAVIII SPECIFICITY SUBUNIT"/>
    <property type="match status" value="1"/>
</dbReference>
<dbReference type="InterPro" id="IPR044946">
    <property type="entry name" value="Restrct_endonuc_typeI_TRD_sf"/>
</dbReference>
<proteinExistence type="inferred from homology"/>
<organism evidence="5 6">
    <name type="scientific">Pirellula staleyi (strain ATCC 27377 / DSM 6068 / ICPB 4128)</name>
    <name type="common">Pirella staleyi</name>
    <dbReference type="NCBI Taxonomy" id="530564"/>
    <lineage>
        <taxon>Bacteria</taxon>
        <taxon>Pseudomonadati</taxon>
        <taxon>Planctomycetota</taxon>
        <taxon>Planctomycetia</taxon>
        <taxon>Pirellulales</taxon>
        <taxon>Pirellulaceae</taxon>
        <taxon>Pirellula</taxon>
    </lineage>
</organism>
<protein>
    <submittedName>
        <fullName evidence="5">Restriction modification system DNA specificity subunit</fullName>
    </submittedName>
</protein>
<dbReference type="PANTHER" id="PTHR30408">
    <property type="entry name" value="TYPE-1 RESTRICTION ENZYME ECOKI SPECIFICITY PROTEIN"/>
    <property type="match status" value="1"/>
</dbReference>
<dbReference type="SUPFAM" id="SSF116734">
    <property type="entry name" value="DNA methylase specificity domain"/>
    <property type="match status" value="2"/>
</dbReference>